<dbReference type="InterPro" id="IPR002762">
    <property type="entry name" value="CbiX-like"/>
</dbReference>
<evidence type="ECO:0000313" key="3">
    <source>
        <dbReference type="EMBL" id="TCN19355.1"/>
    </source>
</evidence>
<evidence type="ECO:0000256" key="1">
    <source>
        <dbReference type="ARBA" id="ARBA00022723"/>
    </source>
</evidence>
<dbReference type="InterPro" id="IPR050963">
    <property type="entry name" value="Sirohydro_Cobaltochel/CbiX"/>
</dbReference>
<dbReference type="GO" id="GO:0046872">
    <property type="term" value="F:metal ion binding"/>
    <property type="evidence" value="ECO:0007669"/>
    <property type="project" value="UniProtKB-KW"/>
</dbReference>
<protein>
    <submittedName>
        <fullName evidence="3">Sirohydrochlorin ferrochelatase</fullName>
    </submittedName>
</protein>
<dbReference type="CDD" id="cd03414">
    <property type="entry name" value="CbiX_SirB_C"/>
    <property type="match status" value="1"/>
</dbReference>
<dbReference type="RefSeq" id="WP_241994045.1">
    <property type="nucleotide sequence ID" value="NZ_JABUHM010000018.1"/>
</dbReference>
<comment type="caution">
    <text evidence="3">The sequence shown here is derived from an EMBL/GenBank/DDBJ whole genome shotgun (WGS) entry which is preliminary data.</text>
</comment>
<sequence>MKKGRETIMEAVLYVCHGSRVPKAKEQAVAFIEKCMDKNPAEIQEYCFLELAAPTMEEGFARCVEKGAKKIAVVPVLLLTAAHAKEDIPNEIKNIAANYSNIEVRYGRPIGVHDAMVQILVDKLGRTGKEITEHSMVILVGRGSSDPDVKRDLSTISKMLKKQSGLKRVDICFLTAADPGLDEALMEASASTADRVFVIPYLLFTGILMKTIEKAIVSLDDNQRFILCDELGYHHIIEGILHDRAREALNGTRL</sequence>
<keyword evidence="1" id="KW-0479">Metal-binding</keyword>
<evidence type="ECO:0000256" key="2">
    <source>
        <dbReference type="ARBA" id="ARBA00023239"/>
    </source>
</evidence>
<dbReference type="CDD" id="cd03416">
    <property type="entry name" value="CbiX_SirB_N"/>
    <property type="match status" value="1"/>
</dbReference>
<evidence type="ECO:0000313" key="4">
    <source>
        <dbReference type="Proteomes" id="UP000295689"/>
    </source>
</evidence>
<dbReference type="AlphaFoldDB" id="A0A4R2B078"/>
<organism evidence="3 4">
    <name type="scientific">Mesobacillus foraminis</name>
    <dbReference type="NCBI Taxonomy" id="279826"/>
    <lineage>
        <taxon>Bacteria</taxon>
        <taxon>Bacillati</taxon>
        <taxon>Bacillota</taxon>
        <taxon>Bacilli</taxon>
        <taxon>Bacillales</taxon>
        <taxon>Bacillaceae</taxon>
        <taxon>Mesobacillus</taxon>
    </lineage>
</organism>
<dbReference type="Gene3D" id="3.40.50.1400">
    <property type="match status" value="2"/>
</dbReference>
<dbReference type="EMBL" id="SLVV01000017">
    <property type="protein sequence ID" value="TCN19355.1"/>
    <property type="molecule type" value="Genomic_DNA"/>
</dbReference>
<gene>
    <name evidence="3" type="ORF">EV146_11747</name>
</gene>
<dbReference type="GO" id="GO:0016829">
    <property type="term" value="F:lyase activity"/>
    <property type="evidence" value="ECO:0007669"/>
    <property type="project" value="UniProtKB-KW"/>
</dbReference>
<name>A0A4R2B078_9BACI</name>
<keyword evidence="2" id="KW-0456">Lyase</keyword>
<keyword evidence="4" id="KW-1185">Reference proteome</keyword>
<dbReference type="SUPFAM" id="SSF53800">
    <property type="entry name" value="Chelatase"/>
    <property type="match status" value="1"/>
</dbReference>
<dbReference type="PANTHER" id="PTHR33542">
    <property type="entry name" value="SIROHYDROCHLORIN FERROCHELATASE, CHLOROPLASTIC"/>
    <property type="match status" value="1"/>
</dbReference>
<dbReference type="Proteomes" id="UP000295689">
    <property type="component" value="Unassembled WGS sequence"/>
</dbReference>
<proteinExistence type="predicted"/>
<dbReference type="PANTHER" id="PTHR33542:SF3">
    <property type="entry name" value="SIROHYDROCHLORIN FERROCHELATASE, CHLOROPLASTIC"/>
    <property type="match status" value="1"/>
</dbReference>
<accession>A0A4R2B078</accession>
<dbReference type="Pfam" id="PF01903">
    <property type="entry name" value="CbiX"/>
    <property type="match status" value="2"/>
</dbReference>
<reference evidence="3 4" key="1">
    <citation type="journal article" date="2015" name="Stand. Genomic Sci.">
        <title>Genomic Encyclopedia of Bacterial and Archaeal Type Strains, Phase III: the genomes of soil and plant-associated and newly described type strains.</title>
        <authorList>
            <person name="Whitman W.B."/>
            <person name="Woyke T."/>
            <person name="Klenk H.P."/>
            <person name="Zhou Y."/>
            <person name="Lilburn T.G."/>
            <person name="Beck B.J."/>
            <person name="De Vos P."/>
            <person name="Vandamme P."/>
            <person name="Eisen J.A."/>
            <person name="Garrity G."/>
            <person name="Hugenholtz P."/>
            <person name="Kyrpides N.C."/>
        </authorList>
    </citation>
    <scope>NUCLEOTIDE SEQUENCE [LARGE SCALE GENOMIC DNA]</scope>
    <source>
        <strain evidence="3 4">CV53</strain>
    </source>
</reference>